<dbReference type="InterPro" id="IPR036761">
    <property type="entry name" value="TTHA0802/YceI-like_sf"/>
</dbReference>
<dbReference type="PANTHER" id="PTHR34406">
    <property type="entry name" value="PROTEIN YCEI"/>
    <property type="match status" value="1"/>
</dbReference>
<feature type="chain" id="PRO_5045599849" evidence="1">
    <location>
        <begin position="26"/>
        <end position="200"/>
    </location>
</feature>
<evidence type="ECO:0000256" key="1">
    <source>
        <dbReference type="SAM" id="SignalP"/>
    </source>
</evidence>
<dbReference type="Gene3D" id="2.40.128.110">
    <property type="entry name" value="Lipid/polyisoprenoid-binding, YceI-like"/>
    <property type="match status" value="1"/>
</dbReference>
<dbReference type="SMART" id="SM00867">
    <property type="entry name" value="YceI"/>
    <property type="match status" value="1"/>
</dbReference>
<dbReference type="PIRSF" id="PIRSF029811">
    <property type="entry name" value="UCP029811"/>
    <property type="match status" value="1"/>
</dbReference>
<dbReference type="SUPFAM" id="SSF101874">
    <property type="entry name" value="YceI-like"/>
    <property type="match status" value="1"/>
</dbReference>
<dbReference type="PANTHER" id="PTHR34406:SF1">
    <property type="entry name" value="PROTEIN YCEI"/>
    <property type="match status" value="1"/>
</dbReference>
<dbReference type="Proteomes" id="UP000811844">
    <property type="component" value="Unassembled WGS sequence"/>
</dbReference>
<evidence type="ECO:0000313" key="3">
    <source>
        <dbReference type="EMBL" id="MBR9727792.1"/>
    </source>
</evidence>
<reference evidence="3 4" key="1">
    <citation type="submission" date="2020-02" db="EMBL/GenBank/DDBJ databases">
        <title>Shewanella WXL01 sp. nov., a marine bacterium isolated from green algae in Luhuitou Fringing Reef (Northern South China Sea).</title>
        <authorList>
            <person name="Wang X."/>
        </authorList>
    </citation>
    <scope>NUCLEOTIDE SEQUENCE [LARGE SCALE GENOMIC DNA]</scope>
    <source>
        <strain evidence="3 4">MCCC 1A01895</strain>
    </source>
</reference>
<keyword evidence="4" id="KW-1185">Reference proteome</keyword>
<gene>
    <name evidence="3" type="ORF">G3R48_07310</name>
</gene>
<feature type="signal peptide" evidence="1">
    <location>
        <begin position="1"/>
        <end position="25"/>
    </location>
</feature>
<dbReference type="InterPro" id="IPR027016">
    <property type="entry name" value="UCP029811"/>
</dbReference>
<name>A0ABS5I1A2_9GAMM</name>
<dbReference type="EMBL" id="JAAIKR010000005">
    <property type="protein sequence ID" value="MBR9727792.1"/>
    <property type="molecule type" value="Genomic_DNA"/>
</dbReference>
<protein>
    <submittedName>
        <fullName evidence="3">YceI family protein</fullName>
    </submittedName>
</protein>
<sequence length="200" mass="21840">MITLKRTYIMNKSLILLPMCLMAFAANSADWSINNTLSKVSFISTKKVNIAEVHSFNAVSGTLSSKGEFELTIPLNTVSTGIEIRNQRMQTMLFEVNKFPQLVLKAKVNPQLIDSLSQGETLITQVNANINLHGIQADKEINVVVTKLSDSQMQVTSFQPIIVNANDFGLAKGIEKLQQVAGLSSISLAVPVSFVLSLSK</sequence>
<comment type="caution">
    <text evidence="3">The sequence shown here is derived from an EMBL/GenBank/DDBJ whole genome shotgun (WGS) entry which is preliminary data.</text>
</comment>
<evidence type="ECO:0000313" key="4">
    <source>
        <dbReference type="Proteomes" id="UP000811844"/>
    </source>
</evidence>
<accession>A0ABS5I1A2</accession>
<evidence type="ECO:0000259" key="2">
    <source>
        <dbReference type="SMART" id="SM00867"/>
    </source>
</evidence>
<organism evidence="3 4">
    <name type="scientific">Shewanella intestini</name>
    <dbReference type="NCBI Taxonomy" id="2017544"/>
    <lineage>
        <taxon>Bacteria</taxon>
        <taxon>Pseudomonadati</taxon>
        <taxon>Pseudomonadota</taxon>
        <taxon>Gammaproteobacteria</taxon>
        <taxon>Alteromonadales</taxon>
        <taxon>Shewanellaceae</taxon>
        <taxon>Shewanella</taxon>
    </lineage>
</organism>
<feature type="domain" description="Lipid/polyisoprenoid-binding YceI-like" evidence="2">
    <location>
        <begin position="30"/>
        <end position="199"/>
    </location>
</feature>
<keyword evidence="1" id="KW-0732">Signal</keyword>
<dbReference type="Pfam" id="PF04264">
    <property type="entry name" value="YceI"/>
    <property type="match status" value="1"/>
</dbReference>
<proteinExistence type="predicted"/>
<dbReference type="InterPro" id="IPR007372">
    <property type="entry name" value="Lipid/polyisoprenoid-bd_YceI"/>
</dbReference>